<comment type="pathway">
    <text evidence="2">Lipid metabolism.</text>
</comment>
<dbReference type="GO" id="GO:0019432">
    <property type="term" value="P:triglyceride biosynthetic process"/>
    <property type="evidence" value="ECO:0007669"/>
    <property type="project" value="TreeGrafter"/>
</dbReference>
<evidence type="ECO:0000256" key="6">
    <source>
        <dbReference type="ARBA" id="ARBA00022824"/>
    </source>
</evidence>
<evidence type="ECO:0000256" key="7">
    <source>
        <dbReference type="ARBA" id="ARBA00022989"/>
    </source>
</evidence>
<keyword evidence="15" id="KW-1185">Reference proteome</keyword>
<evidence type="ECO:0000256" key="4">
    <source>
        <dbReference type="ARBA" id="ARBA00022679"/>
    </source>
</evidence>
<evidence type="ECO:0000256" key="3">
    <source>
        <dbReference type="ARBA" id="ARBA00009010"/>
    </source>
</evidence>
<evidence type="ECO:0000256" key="8">
    <source>
        <dbReference type="ARBA" id="ARBA00023136"/>
    </source>
</evidence>
<dbReference type="Pfam" id="PF03062">
    <property type="entry name" value="MBOAT"/>
    <property type="match status" value="1"/>
</dbReference>
<evidence type="ECO:0000313" key="15">
    <source>
        <dbReference type="Proteomes" id="UP000011083"/>
    </source>
</evidence>
<keyword evidence="4 10" id="KW-0808">Transferase</keyword>
<dbReference type="KEGG" id="acan:ACA1_151370"/>
<dbReference type="Proteomes" id="UP000011083">
    <property type="component" value="Unassembled WGS sequence"/>
</dbReference>
<keyword evidence="7 13" id="KW-1133">Transmembrane helix</keyword>
<feature type="transmembrane region" description="Helical" evidence="13">
    <location>
        <begin position="237"/>
        <end position="259"/>
    </location>
</feature>
<keyword evidence="8 10" id="KW-0472">Membrane</keyword>
<dbReference type="InterPro" id="IPR004299">
    <property type="entry name" value="MBOAT_fam"/>
</dbReference>
<dbReference type="OrthoDB" id="10039049at2759"/>
<evidence type="ECO:0000256" key="5">
    <source>
        <dbReference type="ARBA" id="ARBA00022692"/>
    </source>
</evidence>
<dbReference type="PANTHER" id="PTHR10408:SF7">
    <property type="entry name" value="DIACYLGLYCEROL O-ACYLTRANSFERASE 1"/>
    <property type="match status" value="1"/>
</dbReference>
<evidence type="ECO:0000256" key="10">
    <source>
        <dbReference type="PIRNR" id="PIRNR000439"/>
    </source>
</evidence>
<dbReference type="OMA" id="RCHDYRR"/>
<organism evidence="14 15">
    <name type="scientific">Acanthamoeba castellanii (strain ATCC 30010 / Neff)</name>
    <dbReference type="NCBI Taxonomy" id="1257118"/>
    <lineage>
        <taxon>Eukaryota</taxon>
        <taxon>Amoebozoa</taxon>
        <taxon>Discosea</taxon>
        <taxon>Longamoebia</taxon>
        <taxon>Centramoebida</taxon>
        <taxon>Acanthamoebidae</taxon>
        <taxon>Acanthamoeba</taxon>
    </lineage>
</organism>
<evidence type="ECO:0000256" key="12">
    <source>
        <dbReference type="SAM" id="MobiDB-lite"/>
    </source>
</evidence>
<feature type="transmembrane region" description="Helical" evidence="13">
    <location>
        <begin position="319"/>
        <end position="340"/>
    </location>
</feature>
<dbReference type="EMBL" id="KB007942">
    <property type="protein sequence ID" value="ELR18824.1"/>
    <property type="molecule type" value="Genomic_DNA"/>
</dbReference>
<sequence>MQSLVSDSYIRPTARFRRSASSADLSGEAHDGAPGASSKKHKKRSRSSSPPPRQRSSTSLATPLPEYHPAPTLLPALPPGLTRYVMLERETETEMEAASHVVHRECRAAPLSPELSEQQNFRGLLNLGGLIIFVTNFRLIVENLLKYGLLLKFDGALWTSWRAWPCCSTLLAMNAFIVISYCLERYMAAEAKKPALKGHHAWLARLEKRVGWLHAFNITAMCLVVLFVIQYNNVDPMSAFGLLVAAIVLVMKLISFATTNKDLRNRFLRPHLKQTRVKVPGGEGLRYPQNINPGNLYYFLAAPTLCYQMEYPRTPHIRWSYLASLTLRWVFLNLLILFMVEQYLVPAIKNSIEPLTQMQFGHVLERLLKLSIPNLYIWLLFFYSFFHCWLNMLAEVLRFGDREFYQDWWNSTTLSEYWRTWNRPVHQWLLRHVYYPMTRAGCSKLQSAFFIFFLSGVGHEVLVSIPCNTFQLWVLGSFMAQLPLIYVTRSFMKGTKLGNLLFWFSFCILGQPLCILLYSHLVYHRYQFFYWKDLSF</sequence>
<keyword evidence="6 10" id="KW-0256">Endoplasmic reticulum</keyword>
<dbReference type="PANTHER" id="PTHR10408">
    <property type="entry name" value="STEROL O-ACYLTRANSFERASE"/>
    <property type="match status" value="1"/>
</dbReference>
<evidence type="ECO:0000256" key="1">
    <source>
        <dbReference type="ARBA" id="ARBA00004477"/>
    </source>
</evidence>
<comment type="similarity">
    <text evidence="3 10">Belongs to the membrane-bound acyltransferase family. Sterol o-acyltransferase subfamily.</text>
</comment>
<feature type="transmembrane region" description="Helical" evidence="13">
    <location>
        <begin position="210"/>
        <end position="231"/>
    </location>
</feature>
<dbReference type="AlphaFoldDB" id="L8GZX9"/>
<comment type="subcellular location">
    <subcellularLocation>
        <location evidence="1 10">Endoplasmic reticulum membrane</location>
        <topology evidence="1 10">Multi-pass membrane protein</topology>
    </subcellularLocation>
</comment>
<gene>
    <name evidence="14" type="ORF">ACA1_151370</name>
</gene>
<feature type="active site" evidence="11">
    <location>
        <position position="459"/>
    </location>
</feature>
<feature type="transmembrane region" description="Helical" evidence="13">
    <location>
        <begin position="123"/>
        <end position="141"/>
    </location>
</feature>
<dbReference type="RefSeq" id="XP_004340880.1">
    <property type="nucleotide sequence ID" value="XM_004340832.1"/>
</dbReference>
<evidence type="ECO:0000313" key="14">
    <source>
        <dbReference type="EMBL" id="ELR18824.1"/>
    </source>
</evidence>
<reference evidence="14 15" key="1">
    <citation type="journal article" date="2013" name="Genome Biol.">
        <title>Genome of Acanthamoeba castellanii highlights extensive lateral gene transfer and early evolution of tyrosine kinase signaling.</title>
        <authorList>
            <person name="Clarke M."/>
            <person name="Lohan A.J."/>
            <person name="Liu B."/>
            <person name="Lagkouvardos I."/>
            <person name="Roy S."/>
            <person name="Zafar N."/>
            <person name="Bertelli C."/>
            <person name="Schilde C."/>
            <person name="Kianianmomeni A."/>
            <person name="Burglin T.R."/>
            <person name="Frech C."/>
            <person name="Turcotte B."/>
            <person name="Kopec K.O."/>
            <person name="Synnott J.M."/>
            <person name="Choo C."/>
            <person name="Paponov I."/>
            <person name="Finkler A."/>
            <person name="Soon Heng Tan C."/>
            <person name="Hutchins A.P."/>
            <person name="Weinmeier T."/>
            <person name="Rattei T."/>
            <person name="Chu J.S."/>
            <person name="Gimenez G."/>
            <person name="Irimia M."/>
            <person name="Rigden D.J."/>
            <person name="Fitzpatrick D.A."/>
            <person name="Lorenzo-Morales J."/>
            <person name="Bateman A."/>
            <person name="Chiu C.H."/>
            <person name="Tang P."/>
            <person name="Hegemann P."/>
            <person name="Fromm H."/>
            <person name="Raoult D."/>
            <person name="Greub G."/>
            <person name="Miranda-Saavedra D."/>
            <person name="Chen N."/>
            <person name="Nash P."/>
            <person name="Ginger M.L."/>
            <person name="Horn M."/>
            <person name="Schaap P."/>
            <person name="Caler L."/>
            <person name="Loftus B."/>
        </authorList>
    </citation>
    <scope>NUCLEOTIDE SEQUENCE [LARGE SCALE GENOMIC DNA]</scope>
    <source>
        <strain evidence="14 15">Neff</strain>
    </source>
</reference>
<feature type="region of interest" description="Disordered" evidence="12">
    <location>
        <begin position="1"/>
        <end position="74"/>
    </location>
</feature>
<feature type="transmembrane region" description="Helical" evidence="13">
    <location>
        <begin position="161"/>
        <end position="183"/>
    </location>
</feature>
<name>L8GZX9_ACACF</name>
<evidence type="ECO:0000256" key="11">
    <source>
        <dbReference type="PIRSR" id="PIRSR000439-1"/>
    </source>
</evidence>
<accession>L8GZX9</accession>
<keyword evidence="5 13" id="KW-0812">Transmembrane</keyword>
<evidence type="ECO:0000256" key="2">
    <source>
        <dbReference type="ARBA" id="ARBA00005189"/>
    </source>
</evidence>
<keyword evidence="9 10" id="KW-0012">Acyltransferase</keyword>
<dbReference type="GO" id="GO:0004144">
    <property type="term" value="F:diacylglycerol O-acyltransferase activity"/>
    <property type="evidence" value="ECO:0007669"/>
    <property type="project" value="TreeGrafter"/>
</dbReference>
<evidence type="ECO:0000256" key="9">
    <source>
        <dbReference type="ARBA" id="ARBA00023315"/>
    </source>
</evidence>
<feature type="transmembrane region" description="Helical" evidence="13">
    <location>
        <begin position="500"/>
        <end position="523"/>
    </location>
</feature>
<dbReference type="GO" id="GO:0005789">
    <property type="term" value="C:endoplasmic reticulum membrane"/>
    <property type="evidence" value="ECO:0007669"/>
    <property type="project" value="UniProtKB-SubCell"/>
</dbReference>
<dbReference type="PIRSF" id="PIRSF000439">
    <property type="entry name" value="Oat_ACAT_DAG_ARE"/>
    <property type="match status" value="1"/>
</dbReference>
<feature type="transmembrane region" description="Helical" evidence="13">
    <location>
        <begin position="447"/>
        <end position="465"/>
    </location>
</feature>
<dbReference type="GeneID" id="14919621"/>
<feature type="transmembrane region" description="Helical" evidence="13">
    <location>
        <begin position="471"/>
        <end position="488"/>
    </location>
</feature>
<dbReference type="InterPro" id="IPR014371">
    <property type="entry name" value="Oat_ACAT_DAG_ARE"/>
</dbReference>
<protein>
    <recommendedName>
        <fullName evidence="10">O-acyltransferase</fullName>
    </recommendedName>
</protein>
<proteinExistence type="inferred from homology"/>
<dbReference type="STRING" id="1257118.L8GZX9"/>
<dbReference type="VEuPathDB" id="AmoebaDB:ACA1_151370"/>
<evidence type="ECO:0000256" key="13">
    <source>
        <dbReference type="SAM" id="Phobius"/>
    </source>
</evidence>
<feature type="transmembrane region" description="Helical" evidence="13">
    <location>
        <begin position="375"/>
        <end position="394"/>
    </location>
</feature>